<protein>
    <submittedName>
        <fullName evidence="1">Uncharacterized protein</fullName>
    </submittedName>
</protein>
<evidence type="ECO:0000313" key="1">
    <source>
        <dbReference type="EMBL" id="TXJ12787.1"/>
    </source>
</evidence>
<organism evidence="1 2">
    <name type="scientific">Brachyspira aalborgi</name>
    <dbReference type="NCBI Taxonomy" id="29522"/>
    <lineage>
        <taxon>Bacteria</taxon>
        <taxon>Pseudomonadati</taxon>
        <taxon>Spirochaetota</taxon>
        <taxon>Spirochaetia</taxon>
        <taxon>Brachyspirales</taxon>
        <taxon>Brachyspiraceae</taxon>
        <taxon>Brachyspira</taxon>
    </lineage>
</organism>
<dbReference type="AlphaFoldDB" id="A0A5C8CID6"/>
<sequence length="80" mass="9763">MHISFIRNMKEIILNYKNKTNFNKETRKNIDNIYKYLEEYDELISDNINEINNIYITQKIEKKSNLIELECEKILLNVHL</sequence>
<gene>
    <name evidence="1" type="ORF">EPJ80_04080</name>
</gene>
<dbReference type="RefSeq" id="WP_147758009.1">
    <property type="nucleotide sequence ID" value="NZ_SAXT01000003.1"/>
</dbReference>
<dbReference type="EMBL" id="SAXT01000003">
    <property type="protein sequence ID" value="TXJ12787.1"/>
    <property type="molecule type" value="Genomic_DNA"/>
</dbReference>
<dbReference type="Proteomes" id="UP000325116">
    <property type="component" value="Unassembled WGS sequence"/>
</dbReference>
<proteinExistence type="predicted"/>
<comment type="caution">
    <text evidence="1">The sequence shown here is derived from an EMBL/GenBank/DDBJ whole genome shotgun (WGS) entry which is preliminary data.</text>
</comment>
<accession>A0A5C8CID6</accession>
<reference evidence="1 2" key="1">
    <citation type="journal article" date="1992" name="Lakartidningen">
        <title>[Penicillin V and not amoxicillin is the first choice preparation in acute otitis].</title>
        <authorList>
            <person name="Kamme C."/>
            <person name="Lundgren K."/>
            <person name="Prellner K."/>
        </authorList>
    </citation>
    <scope>NUCLEOTIDE SEQUENCE [LARGE SCALE GENOMIC DNA]</scope>
    <source>
        <strain evidence="1 2">W1</strain>
    </source>
</reference>
<evidence type="ECO:0000313" key="2">
    <source>
        <dbReference type="Proteomes" id="UP000325116"/>
    </source>
</evidence>
<name>A0A5C8CID6_9SPIR</name>